<evidence type="ECO:0000313" key="1">
    <source>
        <dbReference type="EMBL" id="EHC33176.1"/>
    </source>
</evidence>
<proteinExistence type="predicted"/>
<dbReference type="Proteomes" id="UP000004906">
    <property type="component" value="Unassembled WGS sequence"/>
</dbReference>
<reference evidence="1 2" key="1">
    <citation type="journal article" date="2011" name="BMC Genomics">
        <title>Genome sequencing reveals diversification of virulence factor content and possible host adaptation in distinct subpopulations of Salmonella enterica.</title>
        <authorList>
            <person name="den Bakker H.C."/>
            <person name="Moreno Switt A.I."/>
            <person name="Govoni G."/>
            <person name="Cummings C.A."/>
            <person name="Ranieri M.L."/>
            <person name="Degoricija L."/>
            <person name="Hoelzer K."/>
            <person name="Rodriguez-Rivera L.D."/>
            <person name="Brown S."/>
            <person name="Bolchacova E."/>
            <person name="Furtado M.R."/>
            <person name="Wiedmann M."/>
        </authorList>
    </citation>
    <scope>NUCLEOTIDE SEQUENCE [LARGE SCALE GENOMIC DNA]</scope>
    <source>
        <strain evidence="1 2">A4-669</strain>
    </source>
</reference>
<accession>A0A6C8GJ51</accession>
<organism evidence="1 2">
    <name type="scientific">Salmonella enterica subsp. enterica serovar Adelaide str. A4-669</name>
    <dbReference type="NCBI Taxonomy" id="913063"/>
    <lineage>
        <taxon>Bacteria</taxon>
        <taxon>Pseudomonadati</taxon>
        <taxon>Pseudomonadota</taxon>
        <taxon>Gammaproteobacteria</taxon>
        <taxon>Enterobacterales</taxon>
        <taxon>Enterobacteriaceae</taxon>
        <taxon>Salmonella</taxon>
    </lineage>
</organism>
<dbReference type="EMBL" id="AFCI01001355">
    <property type="protein sequence ID" value="EHC33176.1"/>
    <property type="molecule type" value="Genomic_DNA"/>
</dbReference>
<sequence length="38" mass="4361">MQALTLFSSFLDLPQAALYRAQCSRWRLSLRIIGCFIA</sequence>
<evidence type="ECO:0000313" key="2">
    <source>
        <dbReference type="Proteomes" id="UP000004906"/>
    </source>
</evidence>
<name>A0A6C8GJ51_SALET</name>
<dbReference type="AlphaFoldDB" id="A0A6C8GJ51"/>
<protein>
    <submittedName>
        <fullName evidence="1">Uncharacterized protein</fullName>
    </submittedName>
</protein>
<comment type="caution">
    <text evidence="1">The sequence shown here is derived from an EMBL/GenBank/DDBJ whole genome shotgun (WGS) entry which is preliminary data.</text>
</comment>
<gene>
    <name evidence="1" type="ORF">LTSEADE_4024</name>
</gene>